<name>A0ABU1MUY9_9CAUL</name>
<evidence type="ECO:0000256" key="2">
    <source>
        <dbReference type="SAM" id="SignalP"/>
    </source>
</evidence>
<feature type="region of interest" description="Disordered" evidence="1">
    <location>
        <begin position="47"/>
        <end position="77"/>
    </location>
</feature>
<protein>
    <submittedName>
        <fullName evidence="4">Outer membrane autotransporter protein</fullName>
    </submittedName>
</protein>
<keyword evidence="5" id="KW-1185">Reference proteome</keyword>
<feature type="chain" id="PRO_5046982640" evidence="2">
    <location>
        <begin position="41"/>
        <end position="1058"/>
    </location>
</feature>
<evidence type="ECO:0000259" key="3">
    <source>
        <dbReference type="PROSITE" id="PS51208"/>
    </source>
</evidence>
<dbReference type="RefSeq" id="WP_310029076.1">
    <property type="nucleotide sequence ID" value="NZ_JAVDRL010000002.1"/>
</dbReference>
<dbReference type="Proteomes" id="UP001262754">
    <property type="component" value="Unassembled WGS sequence"/>
</dbReference>
<dbReference type="Pfam" id="PF03797">
    <property type="entry name" value="Autotransporter"/>
    <property type="match status" value="1"/>
</dbReference>
<accession>A0ABU1MUY9</accession>
<proteinExistence type="predicted"/>
<dbReference type="PROSITE" id="PS51208">
    <property type="entry name" value="AUTOTRANSPORTER"/>
    <property type="match status" value="1"/>
</dbReference>
<feature type="domain" description="Autotransporter" evidence="3">
    <location>
        <begin position="776"/>
        <end position="1058"/>
    </location>
</feature>
<dbReference type="Gene3D" id="2.40.128.130">
    <property type="entry name" value="Autotransporter beta-domain"/>
    <property type="match status" value="1"/>
</dbReference>
<dbReference type="InterPro" id="IPR006315">
    <property type="entry name" value="OM_autotransptr_brl_dom"/>
</dbReference>
<gene>
    <name evidence="4" type="ORF">J2800_000576</name>
</gene>
<dbReference type="InterPro" id="IPR030895">
    <property type="entry name" value="T5SS_PEPC_rpt"/>
</dbReference>
<dbReference type="InterPro" id="IPR036709">
    <property type="entry name" value="Autotransporte_beta_dom_sf"/>
</dbReference>
<evidence type="ECO:0000313" key="5">
    <source>
        <dbReference type="Proteomes" id="UP001262754"/>
    </source>
</evidence>
<reference evidence="4 5" key="1">
    <citation type="submission" date="2023-07" db="EMBL/GenBank/DDBJ databases">
        <title>Sorghum-associated microbial communities from plants grown in Nebraska, USA.</title>
        <authorList>
            <person name="Schachtman D."/>
        </authorList>
    </citation>
    <scope>NUCLEOTIDE SEQUENCE [LARGE SCALE GENOMIC DNA]</scope>
    <source>
        <strain evidence="4 5">DS2154</strain>
    </source>
</reference>
<comment type="caution">
    <text evidence="4">The sequence shown here is derived from an EMBL/GenBank/DDBJ whole genome shotgun (WGS) entry which is preliminary data.</text>
</comment>
<organism evidence="4 5">
    <name type="scientific">Caulobacter rhizosphaerae</name>
    <dbReference type="NCBI Taxonomy" id="2010972"/>
    <lineage>
        <taxon>Bacteria</taxon>
        <taxon>Pseudomonadati</taxon>
        <taxon>Pseudomonadota</taxon>
        <taxon>Alphaproteobacteria</taxon>
        <taxon>Caulobacterales</taxon>
        <taxon>Caulobacteraceae</taxon>
        <taxon>Caulobacter</taxon>
    </lineage>
</organism>
<dbReference type="InterPro" id="IPR005546">
    <property type="entry name" value="Autotransporte_beta"/>
</dbReference>
<dbReference type="NCBIfam" id="TIGR04393">
    <property type="entry name" value="rpt_T5SS_PEPC"/>
    <property type="match status" value="5"/>
</dbReference>
<dbReference type="NCBIfam" id="TIGR01414">
    <property type="entry name" value="autotrans_barl"/>
    <property type="match status" value="1"/>
</dbReference>
<feature type="signal peptide" evidence="2">
    <location>
        <begin position="1"/>
        <end position="40"/>
    </location>
</feature>
<sequence>MPNAISHTDPAVPPAPRRLRFLLTTALTAPLLLAPLDARAGVEIAGSVTPSPATSPTWTVPGTLTVGDTGSGSMTVTEGGVVTSGAGVIGQGGGGEATATVVVDGAGSRWDVSNGLTVGMITPGALTVSQGGAVASDSVLVGYRLQDGARLLVDGAGSSLTTNQLTVGLIGDGVGVVRNGGGLLTAQSTVGVGAFGQGSAVMAVSGAGSHWANTGDLIVGREASGEVVIDQGASLTSGRTLLGVMQRGRGVVRVIGTGSTWENTGGLQVGVEGVGVGLGGEGGLEVLDGGHVVTQGDTVAGLQARALGTLTVSGPDSSWINRGALVLGQDGRGYLRINGGGMVETGDTIVGLNSGANGLQPGTSTGDGQPNISVSGVGARLTMGDLVLGAAGHGSMSLEAHTSTVAESAILGRDVGGVGRIAVIGPGASFDVAGALTIGQSGRGDLIVGEGGEVTVGAGQGDVYVGDGGGSGGVTVGWLSGSEARAPGALKAARLIFGATAGSVDNRLDFNHSGANYVFSAAMSGVATIRHQAGETIFTGDSRLFGGVTLLNGGTLQVDGALGGTLSVLGDGRLRGSGSVGTLSVAGVVAPGASIGTLTVSGAYAQLSGSIYELELTSAGASDRILVGGAATIAPGSILQVTRTDPGPYRPGTRYTVLSAAGGVTGTYTLTGDVADPSYFLGLRAAYDTNNVYLDVVQSRSFASVGATANQSAVGAALDGLPASSALAAAALMLPDEAAAQVALDQLAGTGRASAKAVLVADSRFPRQAALARLRDGGEGAAVWGDVFGARGAFDGGDGATTLKRDLGGVLFGVDAPIGGWRLGVLAGYGRSDAKARDRSYATESDDYHLGVYGGRATGPLAFRAGAALTWHDLSARRAVAFSGFSDTLVSEGDARTAQAFGEVGYRIPAGTFGKGAATLEPFAALAYVSLDADGAAETGGGAALTSLDDKTNVTFATLGAHLASDFDLGPGRALTGRGTLAWRHASGDVDPTATAAFTAGGPAFTVTGLPIEKDALVVEVGLSAEVSARVRLSLSYDGQFADKSTDQSLRGGVSLRF</sequence>
<keyword evidence="2" id="KW-0732">Signal</keyword>
<feature type="compositionally biased region" description="Polar residues" evidence="1">
    <location>
        <begin position="48"/>
        <end position="76"/>
    </location>
</feature>
<dbReference type="SUPFAM" id="SSF103515">
    <property type="entry name" value="Autotransporter"/>
    <property type="match status" value="1"/>
</dbReference>
<dbReference type="SMART" id="SM00869">
    <property type="entry name" value="Autotransporter"/>
    <property type="match status" value="1"/>
</dbReference>
<evidence type="ECO:0000256" key="1">
    <source>
        <dbReference type="SAM" id="MobiDB-lite"/>
    </source>
</evidence>
<evidence type="ECO:0000313" key="4">
    <source>
        <dbReference type="EMBL" id="MDR6529852.1"/>
    </source>
</evidence>
<dbReference type="EMBL" id="JAVDRL010000002">
    <property type="protein sequence ID" value="MDR6529852.1"/>
    <property type="molecule type" value="Genomic_DNA"/>
</dbReference>